<evidence type="ECO:0000259" key="2">
    <source>
        <dbReference type="SMART" id="SM00460"/>
    </source>
</evidence>
<evidence type="ECO:0000313" key="3">
    <source>
        <dbReference type="EMBL" id="RKQ13804.1"/>
    </source>
</evidence>
<dbReference type="InterPro" id="IPR038765">
    <property type="entry name" value="Papain-like_cys_pep_sf"/>
</dbReference>
<dbReference type="SMART" id="SM00460">
    <property type="entry name" value="TGc"/>
    <property type="match status" value="1"/>
</dbReference>
<dbReference type="Proteomes" id="UP000281813">
    <property type="component" value="Unassembled WGS sequence"/>
</dbReference>
<protein>
    <recommendedName>
        <fullName evidence="2">Transglutaminase-like domain-containing protein</fullName>
    </recommendedName>
</protein>
<keyword evidence="1" id="KW-0812">Transmembrane</keyword>
<feature type="transmembrane region" description="Helical" evidence="1">
    <location>
        <begin position="116"/>
        <end position="136"/>
    </location>
</feature>
<dbReference type="RefSeq" id="WP_121133199.1">
    <property type="nucleotide sequence ID" value="NZ_JBHUFK010000017.1"/>
</dbReference>
<feature type="transmembrane region" description="Helical" evidence="1">
    <location>
        <begin position="12"/>
        <end position="29"/>
    </location>
</feature>
<dbReference type="PANTHER" id="PTHR42736">
    <property type="entry name" value="PROTEIN-GLUTAMINE GAMMA-GLUTAMYLTRANSFERASE"/>
    <property type="match status" value="1"/>
</dbReference>
<evidence type="ECO:0000313" key="4">
    <source>
        <dbReference type="Proteomes" id="UP000281813"/>
    </source>
</evidence>
<dbReference type="InterPro" id="IPR052901">
    <property type="entry name" value="Bact_TGase-like"/>
</dbReference>
<feature type="transmembrane region" description="Helical" evidence="1">
    <location>
        <begin position="143"/>
        <end position="160"/>
    </location>
</feature>
<feature type="domain" description="Transglutaminase-like" evidence="2">
    <location>
        <begin position="480"/>
        <end position="556"/>
    </location>
</feature>
<accession>A0A494YUH7</accession>
<feature type="transmembrane region" description="Helical" evidence="1">
    <location>
        <begin position="619"/>
        <end position="639"/>
    </location>
</feature>
<sequence length="741" mass="85489">MNRLFKKKSSLLYTSILYLCSLFLFLEWIYPLKDVTDTRNISVFIIYAILCFFISMLQVKWGFSFLIKGLVLLFIIYSMYIEQPIFSLMGVEQIVREFNFNIEALFAQQWHYLTPLFRSFLFFILIWLMSYLLYYWFVQMKRVFLFVLLTFIYLTVLDTFTIYNAGFAIVRSFVLALIALAFVNMMKELSHDSIRSAWLRNTRVWLPSAVGIILFSLCIGIAAPKFSPQWPDPVPFITSTAEGAGPTGMGEGVKKVGYGEDDSRLGGSFIQDHTPVFTAKVSEAHYYRIETRDMYTGKGWVTSKDPAYELQQDGVISLNTFEDTVETERLEAELTMVEGTNIEKLIYPYGTRNVSASASNEEEASYFLDKNSEAIETRTQDEPISLSGYHFTYDNPSFAINQLRLTTNDDPENIVEQYTQVPETLPQRVQDLAEEITATYDNRYDKAKAIERYFGSNGFEYQTTDVPIPGENQDYVDQFLFDSMVGYCDNFSTSMVVMLRTLDIPARWVKGFTSGDMIENNVGDEGDVYRVTNANAHSWVEVYFPDTGWVPFEPTQGFSNLSEFHTDSDANSEDGMTQDDTMEIPQDLEVPEEEQEILEEEEVAPAFNQTNRSENGFKVNWWIIGMILGSIIIIGIVMYKLRFHLQKKMYASKLNHQTVDEEAFQNAYHFLIRLLQHKGYEIEPGQTLTEFAEGIDTQYGTNEMGLLTTFYEQMLYKNETNANHTEELTKLWKDLINRIMG</sequence>
<feature type="transmembrane region" description="Helical" evidence="1">
    <location>
        <begin position="41"/>
        <end position="58"/>
    </location>
</feature>
<dbReference type="AlphaFoldDB" id="A0A494YUH7"/>
<gene>
    <name evidence="3" type="ORF">D8M05_14960</name>
</gene>
<dbReference type="SUPFAM" id="SSF54001">
    <property type="entry name" value="Cysteine proteinases"/>
    <property type="match status" value="1"/>
</dbReference>
<feature type="transmembrane region" description="Helical" evidence="1">
    <location>
        <begin position="166"/>
        <end position="183"/>
    </location>
</feature>
<proteinExistence type="predicted"/>
<dbReference type="PANTHER" id="PTHR42736:SF1">
    <property type="entry name" value="PROTEIN-GLUTAMINE GAMMA-GLUTAMYLTRANSFERASE"/>
    <property type="match status" value="1"/>
</dbReference>
<feature type="transmembrane region" description="Helical" evidence="1">
    <location>
        <begin position="204"/>
        <end position="223"/>
    </location>
</feature>
<dbReference type="EMBL" id="RBZO01000026">
    <property type="protein sequence ID" value="RKQ13804.1"/>
    <property type="molecule type" value="Genomic_DNA"/>
</dbReference>
<dbReference type="InterPro" id="IPR002931">
    <property type="entry name" value="Transglutaminase-like"/>
</dbReference>
<keyword evidence="1" id="KW-1133">Transmembrane helix</keyword>
<dbReference type="OrthoDB" id="9804872at2"/>
<comment type="caution">
    <text evidence="3">The sequence shown here is derived from an EMBL/GenBank/DDBJ whole genome shotgun (WGS) entry which is preliminary data.</text>
</comment>
<dbReference type="Gene3D" id="3.10.620.30">
    <property type="match status" value="1"/>
</dbReference>
<keyword evidence="1" id="KW-0472">Membrane</keyword>
<name>A0A494YUH7_9BACI</name>
<feature type="transmembrane region" description="Helical" evidence="1">
    <location>
        <begin position="65"/>
        <end position="81"/>
    </location>
</feature>
<evidence type="ECO:0000256" key="1">
    <source>
        <dbReference type="SAM" id="Phobius"/>
    </source>
</evidence>
<dbReference type="Pfam" id="PF01841">
    <property type="entry name" value="Transglut_core"/>
    <property type="match status" value="1"/>
</dbReference>
<organism evidence="3 4">
    <name type="scientific">Oceanobacillus bengalensis</name>
    <dbReference type="NCBI Taxonomy" id="1435466"/>
    <lineage>
        <taxon>Bacteria</taxon>
        <taxon>Bacillati</taxon>
        <taxon>Bacillota</taxon>
        <taxon>Bacilli</taxon>
        <taxon>Bacillales</taxon>
        <taxon>Bacillaceae</taxon>
        <taxon>Oceanobacillus</taxon>
    </lineage>
</organism>
<keyword evidence="4" id="KW-1185">Reference proteome</keyword>
<reference evidence="3 4" key="1">
    <citation type="journal article" date="2015" name="Antonie Van Leeuwenhoek">
        <title>Oceanobacillus bengalensis sp. nov., a bacterium isolated from seawater of the Bay of Bengal.</title>
        <authorList>
            <person name="Yongchang O."/>
            <person name="Xiang W."/>
            <person name="Wang G."/>
        </authorList>
    </citation>
    <scope>NUCLEOTIDE SEQUENCE [LARGE SCALE GENOMIC DNA]</scope>
    <source>
        <strain evidence="3 4">MCCC 1K00260</strain>
    </source>
</reference>